<dbReference type="Proteomes" id="UP000295075">
    <property type="component" value="Unassembled WGS sequence"/>
</dbReference>
<reference evidence="1 2" key="1">
    <citation type="submission" date="2019-03" db="EMBL/GenBank/DDBJ databases">
        <title>Draft genome sequences of novel Actinobacteria.</title>
        <authorList>
            <person name="Sahin N."/>
            <person name="Ay H."/>
            <person name="Saygin H."/>
        </authorList>
    </citation>
    <scope>NUCLEOTIDE SEQUENCE [LARGE SCALE GENOMIC DNA]</scope>
    <source>
        <strain evidence="1 2">JCM 30547</strain>
    </source>
</reference>
<sequence>MIGVIEALELGNWRKASRILHEAELFDAYLAATLMRVARAMSYRAIGEHSRAWTTLGGAAVQLRRRHPRLPCLEVNETGQIDDVPSWPGEVERLALPPKPAPGGDAELIFRAVRLIWREQQELSELFQRIAERSPELTPATHILVLAFVEYMCWVRHDPATWTKAAPVDEEAAAVEERIDALRDGLRAEFLRSATDLRRLRYPSAGEMSLMVWSNGGKYNGLQRLAILELARRPEPPWAGPGKPADCPSRLSSVNAWQFARAS</sequence>
<name>A0A4R4PSK5_9ACTN</name>
<protein>
    <submittedName>
        <fullName evidence="1">Uncharacterized protein</fullName>
    </submittedName>
</protein>
<dbReference type="RefSeq" id="WP_132410308.1">
    <property type="nucleotide sequence ID" value="NZ_SMKA01000125.1"/>
</dbReference>
<organism evidence="1 2">
    <name type="scientific">Kribbella albertanoniae</name>
    <dbReference type="NCBI Taxonomy" id="1266829"/>
    <lineage>
        <taxon>Bacteria</taxon>
        <taxon>Bacillati</taxon>
        <taxon>Actinomycetota</taxon>
        <taxon>Actinomycetes</taxon>
        <taxon>Propionibacteriales</taxon>
        <taxon>Kribbellaceae</taxon>
        <taxon>Kribbella</taxon>
    </lineage>
</organism>
<comment type="caution">
    <text evidence="1">The sequence shown here is derived from an EMBL/GenBank/DDBJ whole genome shotgun (WGS) entry which is preliminary data.</text>
</comment>
<gene>
    <name evidence="1" type="ORF">E1261_24470</name>
</gene>
<dbReference type="AlphaFoldDB" id="A0A4R4PSK5"/>
<accession>A0A4R4PSK5</accession>
<dbReference type="EMBL" id="SMKA01000125">
    <property type="protein sequence ID" value="TDC25327.1"/>
    <property type="molecule type" value="Genomic_DNA"/>
</dbReference>
<dbReference type="OrthoDB" id="3815364at2"/>
<keyword evidence="2" id="KW-1185">Reference proteome</keyword>
<evidence type="ECO:0000313" key="2">
    <source>
        <dbReference type="Proteomes" id="UP000295075"/>
    </source>
</evidence>
<proteinExistence type="predicted"/>
<evidence type="ECO:0000313" key="1">
    <source>
        <dbReference type="EMBL" id="TDC25327.1"/>
    </source>
</evidence>